<proteinExistence type="predicted"/>
<dbReference type="WBParaSite" id="Hba_18303">
    <property type="protein sequence ID" value="Hba_18303"/>
    <property type="gene ID" value="Hba_18303"/>
</dbReference>
<keyword evidence="1" id="KW-1185">Reference proteome</keyword>
<dbReference type="AlphaFoldDB" id="A0A1I7XLA1"/>
<accession>A0A1I7XLA1</accession>
<evidence type="ECO:0000313" key="1">
    <source>
        <dbReference type="Proteomes" id="UP000095283"/>
    </source>
</evidence>
<evidence type="ECO:0000313" key="2">
    <source>
        <dbReference type="WBParaSite" id="Hba_18303"/>
    </source>
</evidence>
<sequence length="65" mass="7031">MADHKILPVFAFIDDAVQIQELRQYLNNFGGAKLDENGPADVPDNLSEICSALTVMGACPNPNEV</sequence>
<name>A0A1I7XLA1_HETBA</name>
<protein>
    <submittedName>
        <fullName evidence="2">GST N-terminal domain-containing protein</fullName>
    </submittedName>
</protein>
<reference evidence="2" key="1">
    <citation type="submission" date="2016-11" db="UniProtKB">
        <authorList>
            <consortium name="WormBaseParasite"/>
        </authorList>
    </citation>
    <scope>IDENTIFICATION</scope>
</reference>
<dbReference type="Proteomes" id="UP000095283">
    <property type="component" value="Unplaced"/>
</dbReference>
<organism evidence="1 2">
    <name type="scientific">Heterorhabditis bacteriophora</name>
    <name type="common">Entomopathogenic nematode worm</name>
    <dbReference type="NCBI Taxonomy" id="37862"/>
    <lineage>
        <taxon>Eukaryota</taxon>
        <taxon>Metazoa</taxon>
        <taxon>Ecdysozoa</taxon>
        <taxon>Nematoda</taxon>
        <taxon>Chromadorea</taxon>
        <taxon>Rhabditida</taxon>
        <taxon>Rhabditina</taxon>
        <taxon>Rhabditomorpha</taxon>
        <taxon>Strongyloidea</taxon>
        <taxon>Heterorhabditidae</taxon>
        <taxon>Heterorhabditis</taxon>
    </lineage>
</organism>